<accession>A0A0D1YR44</accession>
<evidence type="ECO:0000313" key="2">
    <source>
        <dbReference type="EMBL" id="KIW03007.1"/>
    </source>
</evidence>
<feature type="region of interest" description="Disordered" evidence="1">
    <location>
        <begin position="290"/>
        <end position="313"/>
    </location>
</feature>
<feature type="compositionally biased region" description="Polar residues" evidence="1">
    <location>
        <begin position="345"/>
        <end position="372"/>
    </location>
</feature>
<protein>
    <submittedName>
        <fullName evidence="2">Uncharacterized protein</fullName>
    </submittedName>
</protein>
<feature type="compositionally biased region" description="Basic and acidic residues" evidence="1">
    <location>
        <begin position="25"/>
        <end position="37"/>
    </location>
</feature>
<dbReference type="EMBL" id="KN847546">
    <property type="protein sequence ID" value="KIW03007.1"/>
    <property type="molecule type" value="Genomic_DNA"/>
</dbReference>
<keyword evidence="3" id="KW-1185">Reference proteome</keyword>
<gene>
    <name evidence="2" type="ORF">PV09_05665</name>
</gene>
<feature type="region of interest" description="Disordered" evidence="1">
    <location>
        <begin position="25"/>
        <end position="50"/>
    </location>
</feature>
<sequence>MSFNSSFSFAQSAHTLPRNFTFHYRDGELPKTPEPSDKFSPLRTSPPPIPVARVAREPYRLRRRRAPVQAAQRAIRAIHHDDVADVMRESQDVPVPSIELTDSAGAPAIFPEAPASKSRLFSPPRTPVAQIYNSEDTYGEASSSQEDLTRPSTACSGFSESSKSSSVESFPSFGESCSPKSQHDPFSTGAPAFGIISSPLQKYCPPPAANTLPSTKRAAWTQEMDDHLWITYMRYLQDPTHTPFKMLPGTAPPPGVCSRVVREAKRTWKGHLTSSVPKVYRFARWGSNRAESPEANNARDVERPSFMPWPRSDSATRKRLRDLCRLKPTLSAHYGRLLHARSPSPFLTSSTGPRSTSVTRDGSSPHLNTGAFSTRDMNVSLATSISTTMQLSHPLAQLSSDATPTQGGTIPHINHPQETSTPRPRATTHHDISAAPRTPIHQKSLSMQEASLSMHPRPLASPFRPIPTKAKAHEPLQSAMASSSSMLGAPVELHAPVPRRSLFKRPAQTELNDMMHSEDPYTRQHHLMKELFGSNQPIEVSHRRVRSRGFSLGDMTAASRLESLFASPNESALATESSVPATSRSFTHSLLPPPSFEARLGSPFSEKPATKTHYNTFPRNFSLIGLEPAMDIVEDPSDTLTAESVTGNT</sequence>
<proteinExistence type="predicted"/>
<dbReference type="Proteomes" id="UP000053259">
    <property type="component" value="Unassembled WGS sequence"/>
</dbReference>
<feature type="region of interest" description="Disordered" evidence="1">
    <location>
        <begin position="342"/>
        <end position="372"/>
    </location>
</feature>
<feature type="region of interest" description="Disordered" evidence="1">
    <location>
        <begin position="398"/>
        <end position="440"/>
    </location>
</feature>
<name>A0A0D1YR44_9PEZI</name>
<reference evidence="2 3" key="1">
    <citation type="submission" date="2015-01" db="EMBL/GenBank/DDBJ databases">
        <title>The Genome Sequence of Ochroconis gallopava CBS43764.</title>
        <authorList>
            <consortium name="The Broad Institute Genomics Platform"/>
            <person name="Cuomo C."/>
            <person name="de Hoog S."/>
            <person name="Gorbushina A."/>
            <person name="Stielow B."/>
            <person name="Teixiera M."/>
            <person name="Abouelleil A."/>
            <person name="Chapman S.B."/>
            <person name="Priest M."/>
            <person name="Young S.K."/>
            <person name="Wortman J."/>
            <person name="Nusbaum C."/>
            <person name="Birren B."/>
        </authorList>
    </citation>
    <scope>NUCLEOTIDE SEQUENCE [LARGE SCALE GENOMIC DNA]</scope>
    <source>
        <strain evidence="2 3">CBS 43764</strain>
    </source>
</reference>
<evidence type="ECO:0000256" key="1">
    <source>
        <dbReference type="SAM" id="MobiDB-lite"/>
    </source>
</evidence>
<dbReference type="InParanoid" id="A0A0D1YR44"/>
<dbReference type="AlphaFoldDB" id="A0A0D1YR44"/>
<dbReference type="HOGENOM" id="CLU_012261_1_0_1"/>
<organism evidence="2 3">
    <name type="scientific">Verruconis gallopava</name>
    <dbReference type="NCBI Taxonomy" id="253628"/>
    <lineage>
        <taxon>Eukaryota</taxon>
        <taxon>Fungi</taxon>
        <taxon>Dikarya</taxon>
        <taxon>Ascomycota</taxon>
        <taxon>Pezizomycotina</taxon>
        <taxon>Dothideomycetes</taxon>
        <taxon>Pleosporomycetidae</taxon>
        <taxon>Venturiales</taxon>
        <taxon>Sympoventuriaceae</taxon>
        <taxon>Verruconis</taxon>
    </lineage>
</organism>
<feature type="compositionally biased region" description="Polar residues" evidence="1">
    <location>
        <begin position="398"/>
        <end position="408"/>
    </location>
</feature>
<evidence type="ECO:0000313" key="3">
    <source>
        <dbReference type="Proteomes" id="UP000053259"/>
    </source>
</evidence>
<feature type="compositionally biased region" description="Polar residues" evidence="1">
    <location>
        <begin position="136"/>
        <end position="155"/>
    </location>
</feature>
<dbReference type="RefSeq" id="XP_016212876.1">
    <property type="nucleotide sequence ID" value="XM_016359197.1"/>
</dbReference>
<feature type="region of interest" description="Disordered" evidence="1">
    <location>
        <begin position="136"/>
        <end position="184"/>
    </location>
</feature>
<dbReference type="VEuPathDB" id="FungiDB:PV09_05665"/>
<feature type="compositionally biased region" description="Low complexity" evidence="1">
    <location>
        <begin position="156"/>
        <end position="176"/>
    </location>
</feature>
<dbReference type="STRING" id="253628.A0A0D1YR44"/>
<dbReference type="OrthoDB" id="419770at2759"/>
<dbReference type="GeneID" id="27313638"/>